<evidence type="ECO:0000313" key="2">
    <source>
        <dbReference type="Proteomes" id="UP001160148"/>
    </source>
</evidence>
<comment type="caution">
    <text evidence="1">The sequence shown here is derived from an EMBL/GenBank/DDBJ whole genome shotgun (WGS) entry which is preliminary data.</text>
</comment>
<dbReference type="AlphaFoldDB" id="A0AAV0WAM1"/>
<dbReference type="EMBL" id="CARXXK010000002">
    <property type="protein sequence ID" value="CAI6352823.1"/>
    <property type="molecule type" value="Genomic_DNA"/>
</dbReference>
<keyword evidence="2" id="KW-1185">Reference proteome</keyword>
<dbReference type="Proteomes" id="UP001160148">
    <property type="component" value="Unassembled WGS sequence"/>
</dbReference>
<name>A0AAV0WAM1_9HEMI</name>
<gene>
    <name evidence="1" type="ORF">MEUPH1_LOCUS9020</name>
</gene>
<protein>
    <submittedName>
        <fullName evidence="1">Uncharacterized protein</fullName>
    </submittedName>
</protein>
<proteinExistence type="predicted"/>
<reference evidence="1 2" key="1">
    <citation type="submission" date="2023-01" db="EMBL/GenBank/DDBJ databases">
        <authorList>
            <person name="Whitehead M."/>
        </authorList>
    </citation>
    <scope>NUCLEOTIDE SEQUENCE [LARGE SCALE GENOMIC DNA]</scope>
</reference>
<accession>A0AAV0WAM1</accession>
<sequence>MYVDLDMKMIVKDESSHSHENETESVRNKKLFSNQLKRKCEDELERPSKIINTEIQKNPEQAKLFNGTDINNIYQCLYRSRRSSYPALPKSISEVIELMTNRKITTIENEDFLLDVDSTHNILFYSTISNLKLLC</sequence>
<organism evidence="1 2">
    <name type="scientific">Macrosiphum euphorbiae</name>
    <name type="common">potato aphid</name>
    <dbReference type="NCBI Taxonomy" id="13131"/>
    <lineage>
        <taxon>Eukaryota</taxon>
        <taxon>Metazoa</taxon>
        <taxon>Ecdysozoa</taxon>
        <taxon>Arthropoda</taxon>
        <taxon>Hexapoda</taxon>
        <taxon>Insecta</taxon>
        <taxon>Pterygota</taxon>
        <taxon>Neoptera</taxon>
        <taxon>Paraneoptera</taxon>
        <taxon>Hemiptera</taxon>
        <taxon>Sternorrhyncha</taxon>
        <taxon>Aphidomorpha</taxon>
        <taxon>Aphidoidea</taxon>
        <taxon>Aphididae</taxon>
        <taxon>Macrosiphini</taxon>
        <taxon>Macrosiphum</taxon>
    </lineage>
</organism>
<evidence type="ECO:0000313" key="1">
    <source>
        <dbReference type="EMBL" id="CAI6352823.1"/>
    </source>
</evidence>